<dbReference type="InterPro" id="IPR036812">
    <property type="entry name" value="NAD(P)_OxRdtase_dom_sf"/>
</dbReference>
<dbReference type="AlphaFoldDB" id="A0A1I5WY83"/>
<dbReference type="InterPro" id="IPR023210">
    <property type="entry name" value="NADP_OxRdtase_dom"/>
</dbReference>
<dbReference type="GO" id="GO:0016491">
    <property type="term" value="F:oxidoreductase activity"/>
    <property type="evidence" value="ECO:0007669"/>
    <property type="project" value="InterPro"/>
</dbReference>
<evidence type="ECO:0000313" key="3">
    <source>
        <dbReference type="Proteomes" id="UP000182692"/>
    </source>
</evidence>
<dbReference type="PANTHER" id="PTHR43364">
    <property type="entry name" value="NADH-SPECIFIC METHYLGLYOXAL REDUCTASE-RELATED"/>
    <property type="match status" value="1"/>
</dbReference>
<evidence type="ECO:0000259" key="1">
    <source>
        <dbReference type="Pfam" id="PF00248"/>
    </source>
</evidence>
<reference evidence="2 3" key="1">
    <citation type="submission" date="2016-10" db="EMBL/GenBank/DDBJ databases">
        <authorList>
            <person name="de Groot N.N."/>
        </authorList>
    </citation>
    <scope>NUCLEOTIDE SEQUENCE [LARGE SCALE GENOMIC DNA]</scope>
    <source>
        <strain evidence="2 3">DSM 15893</strain>
    </source>
</reference>
<feature type="domain" description="NADP-dependent oxidoreductase" evidence="1">
    <location>
        <begin position="4"/>
        <end position="288"/>
    </location>
</feature>
<dbReference type="RefSeq" id="WP_017009734.1">
    <property type="nucleotide sequence ID" value="NZ_FOWR01000054.1"/>
</dbReference>
<proteinExistence type="predicted"/>
<dbReference type="InterPro" id="IPR050523">
    <property type="entry name" value="AKR_Detox_Biosynth"/>
</dbReference>
<organism evidence="2 3">
    <name type="scientific">Enterovibrio norvegicus DSM 15893</name>
    <dbReference type="NCBI Taxonomy" id="1121869"/>
    <lineage>
        <taxon>Bacteria</taxon>
        <taxon>Pseudomonadati</taxon>
        <taxon>Pseudomonadota</taxon>
        <taxon>Gammaproteobacteria</taxon>
        <taxon>Vibrionales</taxon>
        <taxon>Vibrionaceae</taxon>
        <taxon>Enterovibrio</taxon>
    </lineage>
</organism>
<dbReference type="InterPro" id="IPR018170">
    <property type="entry name" value="Aldo/ket_reductase_CS"/>
</dbReference>
<protein>
    <submittedName>
        <fullName evidence="2">Predicted oxidoreductase</fullName>
    </submittedName>
</protein>
<dbReference type="PROSITE" id="PS00062">
    <property type="entry name" value="ALDOKETO_REDUCTASE_2"/>
    <property type="match status" value="1"/>
</dbReference>
<dbReference type="EMBL" id="FOWR01000054">
    <property type="protein sequence ID" value="SFQ24715.1"/>
    <property type="molecule type" value="Genomic_DNA"/>
</dbReference>
<gene>
    <name evidence="2" type="ORF">SAMN03084138_04478</name>
</gene>
<dbReference type="Proteomes" id="UP000182692">
    <property type="component" value="Unassembled WGS sequence"/>
</dbReference>
<name>A0A1I5WY83_9GAMM</name>
<dbReference type="GeneID" id="35869868"/>
<evidence type="ECO:0000313" key="2">
    <source>
        <dbReference type="EMBL" id="SFQ24715.1"/>
    </source>
</evidence>
<dbReference type="Gene3D" id="3.20.20.100">
    <property type="entry name" value="NADP-dependent oxidoreductase domain"/>
    <property type="match status" value="1"/>
</dbReference>
<dbReference type="OrthoDB" id="9772407at2"/>
<dbReference type="Pfam" id="PF00248">
    <property type="entry name" value="Aldo_ket_red"/>
    <property type="match status" value="1"/>
</dbReference>
<dbReference type="GO" id="GO:0005829">
    <property type="term" value="C:cytosol"/>
    <property type="evidence" value="ECO:0007669"/>
    <property type="project" value="TreeGrafter"/>
</dbReference>
<dbReference type="SUPFAM" id="SSF51430">
    <property type="entry name" value="NAD(P)-linked oxidoreductase"/>
    <property type="match status" value="1"/>
</dbReference>
<dbReference type="STRING" id="1121869.SAMN03084138_04478"/>
<accession>A0A1I5WY83</accession>
<dbReference type="PANTHER" id="PTHR43364:SF6">
    <property type="entry name" value="OXIDOREDUCTASE-RELATED"/>
    <property type="match status" value="1"/>
</dbReference>
<sequence length="289" mass="32035">MLPVILGTAKFGTYTDKAHSFDVLNQFIALGGNRIDTANNYACWHPDGKGGESEAILGEWIAEQNRASIEVMTKIGAQSVDGFTYDQLDGLAPDNILRSIDESLTRLQTDHVDVLYAHVDDLHTPLVDTWKTLSTLVEQGIVKRLGISNYHEPRVLELMNVINENNLAPVSHAQYRYSLLSPNITANFSPQVVMSEHLFGVLKHLDVRPEIIGYSPLLDGAFEDSADELPEMYDNLLNCMLVEQLQEQANAMGMTTSAWVLKVIHDYGVTPVTAASHPDRLKSNLSAFL</sequence>